<evidence type="ECO:0000259" key="6">
    <source>
        <dbReference type="Pfam" id="PF00924"/>
    </source>
</evidence>
<comment type="caution">
    <text evidence="7">The sequence shown here is derived from an EMBL/GenBank/DDBJ whole genome shotgun (WGS) entry which is preliminary data.</text>
</comment>
<dbReference type="Pfam" id="PF00924">
    <property type="entry name" value="MS_channel_2nd"/>
    <property type="match status" value="1"/>
</dbReference>
<dbReference type="GO" id="GO:0008381">
    <property type="term" value="F:mechanosensitive monoatomic ion channel activity"/>
    <property type="evidence" value="ECO:0007669"/>
    <property type="project" value="UniProtKB-ARBA"/>
</dbReference>
<keyword evidence="4 5" id="KW-0472">Membrane</keyword>
<evidence type="ECO:0000256" key="2">
    <source>
        <dbReference type="ARBA" id="ARBA00022692"/>
    </source>
</evidence>
<dbReference type="Gene3D" id="2.30.30.60">
    <property type="match status" value="1"/>
</dbReference>
<dbReference type="PANTHER" id="PTHR30566">
    <property type="entry name" value="YNAI-RELATED MECHANOSENSITIVE ION CHANNEL"/>
    <property type="match status" value="1"/>
</dbReference>
<evidence type="ECO:0000256" key="1">
    <source>
        <dbReference type="ARBA" id="ARBA00004370"/>
    </source>
</evidence>
<keyword evidence="2 5" id="KW-0812">Transmembrane</keyword>
<evidence type="ECO:0000313" key="8">
    <source>
        <dbReference type="Proteomes" id="UP000630528"/>
    </source>
</evidence>
<dbReference type="RefSeq" id="WP_201174986.1">
    <property type="nucleotide sequence ID" value="NZ_JAEPWM010000008.1"/>
</dbReference>
<dbReference type="Proteomes" id="UP000630528">
    <property type="component" value="Unassembled WGS sequence"/>
</dbReference>
<dbReference type="PANTHER" id="PTHR30566:SF25">
    <property type="entry name" value="INNER MEMBRANE PROTEIN"/>
    <property type="match status" value="1"/>
</dbReference>
<feature type="domain" description="Mechanosensitive ion channel MscS" evidence="6">
    <location>
        <begin position="181"/>
        <end position="247"/>
    </location>
</feature>
<feature type="transmembrane region" description="Helical" evidence="5">
    <location>
        <begin position="12"/>
        <end position="31"/>
    </location>
</feature>
<name>A0A934TVD6_9BURK</name>
<dbReference type="GO" id="GO:0016020">
    <property type="term" value="C:membrane"/>
    <property type="evidence" value="ECO:0007669"/>
    <property type="project" value="UniProtKB-SubCell"/>
</dbReference>
<keyword evidence="8" id="KW-1185">Reference proteome</keyword>
<evidence type="ECO:0000256" key="3">
    <source>
        <dbReference type="ARBA" id="ARBA00022989"/>
    </source>
</evidence>
<keyword evidence="3 5" id="KW-1133">Transmembrane helix</keyword>
<dbReference type="AlphaFoldDB" id="A0A934TVD6"/>
<dbReference type="SUPFAM" id="SSF50182">
    <property type="entry name" value="Sm-like ribonucleoproteins"/>
    <property type="match status" value="1"/>
</dbReference>
<feature type="transmembrane region" description="Helical" evidence="5">
    <location>
        <begin position="159"/>
        <end position="178"/>
    </location>
</feature>
<feature type="transmembrane region" description="Helical" evidence="5">
    <location>
        <begin position="132"/>
        <end position="153"/>
    </location>
</feature>
<feature type="transmembrane region" description="Helical" evidence="5">
    <location>
        <begin position="89"/>
        <end position="111"/>
    </location>
</feature>
<sequence length="360" mass="39039">MTQELLQHPWGWTALVALAAVIAAMIGRRVLRATLHRLARGNTIVECILRATERAGAAAFPMLALLLVWQDAPAGLPYIATVRHLTVLVLIASLTWLTVAAITGFAQGVIDRHPVTIDDNLQARRIQTQTNVLSRSAQVIVFIAGTAMALMTFPAARQVGASLLASAGVLGVVGGLAARPVFANLIAGLQIALAQPIRLDDVLIVKGEWGRVEEITGTYVVLKLWDERRLIIPLQWFIENPFENWTRTGSNLLGTVFLYLDYATPIEPLRAEAERLVKTFPEWDGRVFAVQVTDAKERTIEVRVLVSAGNSGKAFDLRCKMREALLAFLVREYPGSLPVVRTAPADADATAAAAEAQAGA</sequence>
<dbReference type="InterPro" id="IPR010920">
    <property type="entry name" value="LSM_dom_sf"/>
</dbReference>
<proteinExistence type="predicted"/>
<evidence type="ECO:0000313" key="7">
    <source>
        <dbReference type="EMBL" id="MBK6008171.1"/>
    </source>
</evidence>
<accession>A0A934TVD6</accession>
<gene>
    <name evidence="7" type="ORF">JJB11_18870</name>
</gene>
<dbReference type="InterPro" id="IPR006685">
    <property type="entry name" value="MscS_channel_2nd"/>
</dbReference>
<protein>
    <submittedName>
        <fullName evidence="7">Mechanosensitive ion channel</fullName>
    </submittedName>
</protein>
<reference evidence="7" key="2">
    <citation type="submission" date="2021-01" db="EMBL/GenBank/DDBJ databases">
        <authorList>
            <person name="Kang M."/>
        </authorList>
    </citation>
    <scope>NUCLEOTIDE SEQUENCE</scope>
    <source>
        <strain evidence="7">KACC 17527</strain>
    </source>
</reference>
<reference evidence="7" key="1">
    <citation type="journal article" date="2012" name="J. Microbiol. Biotechnol.">
        <title>Ramlibacter ginsenosidimutans sp. nov., with ginsenoside-converting activity.</title>
        <authorList>
            <person name="Wang L."/>
            <person name="An D.S."/>
            <person name="Kim S.G."/>
            <person name="Jin F.X."/>
            <person name="Kim S.C."/>
            <person name="Lee S.T."/>
            <person name="Im W.T."/>
        </authorList>
    </citation>
    <scope>NUCLEOTIDE SEQUENCE</scope>
    <source>
        <strain evidence="7">KACC 17527</strain>
    </source>
</reference>
<dbReference type="InterPro" id="IPR023408">
    <property type="entry name" value="MscS_beta-dom_sf"/>
</dbReference>
<organism evidence="7 8">
    <name type="scientific">Ramlibacter ginsenosidimutans</name>
    <dbReference type="NCBI Taxonomy" id="502333"/>
    <lineage>
        <taxon>Bacteria</taxon>
        <taxon>Pseudomonadati</taxon>
        <taxon>Pseudomonadota</taxon>
        <taxon>Betaproteobacteria</taxon>
        <taxon>Burkholderiales</taxon>
        <taxon>Comamonadaceae</taxon>
        <taxon>Ramlibacter</taxon>
    </lineage>
</organism>
<comment type="subcellular location">
    <subcellularLocation>
        <location evidence="1">Membrane</location>
    </subcellularLocation>
</comment>
<dbReference type="EMBL" id="JAEPWM010000008">
    <property type="protein sequence ID" value="MBK6008171.1"/>
    <property type="molecule type" value="Genomic_DNA"/>
</dbReference>
<dbReference type="Gene3D" id="1.10.287.1260">
    <property type="match status" value="1"/>
</dbReference>
<evidence type="ECO:0000256" key="4">
    <source>
        <dbReference type="ARBA" id="ARBA00023136"/>
    </source>
</evidence>
<evidence type="ECO:0000256" key="5">
    <source>
        <dbReference type="SAM" id="Phobius"/>
    </source>
</evidence>